<dbReference type="AlphaFoldDB" id="A0A6J6VP27"/>
<sequence>MSNSRIVSAERVIHAPASKIFDILANPYRHHEIDGSGTVVQPKAGTPERLFLGAKFSMDMKMKASYLTTNHVVEFEENHVIAWHHIAQFVWRYQLDEVADGTLVRESFDYRKPWGLLILPLGWPAKNKISMEQTLSRLAATVETA</sequence>
<name>A0A6J6VP27_9ZZZZ</name>
<gene>
    <name evidence="1" type="ORF">UFOPK2958_00094</name>
</gene>
<organism evidence="1">
    <name type="scientific">freshwater metagenome</name>
    <dbReference type="NCBI Taxonomy" id="449393"/>
    <lineage>
        <taxon>unclassified sequences</taxon>
        <taxon>metagenomes</taxon>
        <taxon>ecological metagenomes</taxon>
    </lineage>
</organism>
<dbReference type="InterPro" id="IPR023393">
    <property type="entry name" value="START-like_dom_sf"/>
</dbReference>
<proteinExistence type="predicted"/>
<dbReference type="Pfam" id="PF10604">
    <property type="entry name" value="Polyketide_cyc2"/>
    <property type="match status" value="1"/>
</dbReference>
<protein>
    <submittedName>
        <fullName evidence="1">Unannotated protein</fullName>
    </submittedName>
</protein>
<evidence type="ECO:0000313" key="1">
    <source>
        <dbReference type="EMBL" id="CAB4774291.1"/>
    </source>
</evidence>
<dbReference type="InterPro" id="IPR019587">
    <property type="entry name" value="Polyketide_cyclase/dehydratase"/>
</dbReference>
<dbReference type="EMBL" id="CAFAAB010000005">
    <property type="protein sequence ID" value="CAB4774291.1"/>
    <property type="molecule type" value="Genomic_DNA"/>
</dbReference>
<accession>A0A6J6VP27</accession>
<dbReference type="SUPFAM" id="SSF55961">
    <property type="entry name" value="Bet v1-like"/>
    <property type="match status" value="1"/>
</dbReference>
<reference evidence="1" key="1">
    <citation type="submission" date="2020-05" db="EMBL/GenBank/DDBJ databases">
        <authorList>
            <person name="Chiriac C."/>
            <person name="Salcher M."/>
            <person name="Ghai R."/>
            <person name="Kavagutti S V."/>
        </authorList>
    </citation>
    <scope>NUCLEOTIDE SEQUENCE</scope>
</reference>
<dbReference type="Gene3D" id="3.30.530.20">
    <property type="match status" value="1"/>
</dbReference>